<keyword evidence="5" id="KW-0175">Coiled coil</keyword>
<feature type="region of interest" description="Disordered" evidence="6">
    <location>
        <begin position="759"/>
        <end position="778"/>
    </location>
</feature>
<feature type="region of interest" description="Disordered" evidence="6">
    <location>
        <begin position="1046"/>
        <end position="1093"/>
    </location>
</feature>
<dbReference type="KEGG" id="bbes:BESB_045720"/>
<protein>
    <submittedName>
        <fullName evidence="9">DEAD/DEAH box helicase domain-containing protein</fullName>
    </submittedName>
</protein>
<comment type="caution">
    <text evidence="9">The sequence shown here is derived from an EMBL/GenBank/DDBJ whole genome shotgun (WGS) entry which is preliminary data.</text>
</comment>
<organism evidence="9 10">
    <name type="scientific">Besnoitia besnoiti</name>
    <name type="common">Apicomplexan protozoan</name>
    <dbReference type="NCBI Taxonomy" id="94643"/>
    <lineage>
        <taxon>Eukaryota</taxon>
        <taxon>Sar</taxon>
        <taxon>Alveolata</taxon>
        <taxon>Apicomplexa</taxon>
        <taxon>Conoidasida</taxon>
        <taxon>Coccidia</taxon>
        <taxon>Eucoccidiorida</taxon>
        <taxon>Eimeriorina</taxon>
        <taxon>Sarcocystidae</taxon>
        <taxon>Besnoitia</taxon>
    </lineage>
</organism>
<dbReference type="InterPro" id="IPR014001">
    <property type="entry name" value="Helicase_ATP-bd"/>
</dbReference>
<dbReference type="Gene3D" id="3.40.50.300">
    <property type="entry name" value="P-loop containing nucleotide triphosphate hydrolases"/>
    <property type="match status" value="3"/>
</dbReference>
<feature type="compositionally biased region" description="Basic and acidic residues" evidence="6">
    <location>
        <begin position="879"/>
        <end position="888"/>
    </location>
</feature>
<dbReference type="VEuPathDB" id="ToxoDB:BESB_045720"/>
<feature type="region of interest" description="Disordered" evidence="6">
    <location>
        <begin position="1210"/>
        <end position="1345"/>
    </location>
</feature>
<dbReference type="GeneID" id="40309502"/>
<dbReference type="PROSITE" id="PS00039">
    <property type="entry name" value="DEAD_ATP_HELICASE"/>
    <property type="match status" value="1"/>
</dbReference>
<keyword evidence="4" id="KW-0067">ATP-binding</keyword>
<dbReference type="Pfam" id="PF00270">
    <property type="entry name" value="DEAD"/>
    <property type="match status" value="1"/>
</dbReference>
<feature type="compositionally biased region" description="Low complexity" evidence="6">
    <location>
        <begin position="87"/>
        <end position="100"/>
    </location>
</feature>
<dbReference type="PANTHER" id="PTHR47959">
    <property type="entry name" value="ATP-DEPENDENT RNA HELICASE RHLE-RELATED"/>
    <property type="match status" value="1"/>
</dbReference>
<feature type="compositionally biased region" description="Basic and acidic residues" evidence="6">
    <location>
        <begin position="581"/>
        <end position="604"/>
    </location>
</feature>
<feature type="compositionally biased region" description="Basic and acidic residues" evidence="6">
    <location>
        <begin position="1258"/>
        <end position="1271"/>
    </location>
</feature>
<feature type="compositionally biased region" description="Basic and acidic residues" evidence="6">
    <location>
        <begin position="1218"/>
        <end position="1238"/>
    </location>
</feature>
<evidence type="ECO:0000256" key="4">
    <source>
        <dbReference type="ARBA" id="ARBA00022840"/>
    </source>
</evidence>
<feature type="region of interest" description="Disordered" evidence="6">
    <location>
        <begin position="87"/>
        <end position="120"/>
    </location>
</feature>
<dbReference type="OrthoDB" id="333735at2759"/>
<feature type="region of interest" description="Disordered" evidence="6">
    <location>
        <begin position="364"/>
        <end position="409"/>
    </location>
</feature>
<dbReference type="GO" id="GO:0005829">
    <property type="term" value="C:cytosol"/>
    <property type="evidence" value="ECO:0007669"/>
    <property type="project" value="TreeGrafter"/>
</dbReference>
<dbReference type="GO" id="GO:0005524">
    <property type="term" value="F:ATP binding"/>
    <property type="evidence" value="ECO:0007669"/>
    <property type="project" value="UniProtKB-KW"/>
</dbReference>
<dbReference type="GO" id="GO:0003724">
    <property type="term" value="F:RNA helicase activity"/>
    <property type="evidence" value="ECO:0007669"/>
    <property type="project" value="TreeGrafter"/>
</dbReference>
<feature type="compositionally biased region" description="Basic residues" evidence="6">
    <location>
        <begin position="374"/>
        <end position="386"/>
    </location>
</feature>
<feature type="compositionally biased region" description="Pro residues" evidence="6">
    <location>
        <begin position="229"/>
        <end position="241"/>
    </location>
</feature>
<evidence type="ECO:0000313" key="10">
    <source>
        <dbReference type="Proteomes" id="UP000224006"/>
    </source>
</evidence>
<feature type="compositionally biased region" description="Basic and acidic residues" evidence="6">
    <location>
        <begin position="364"/>
        <end position="373"/>
    </location>
</feature>
<feature type="compositionally biased region" description="Basic and acidic residues" evidence="6">
    <location>
        <begin position="849"/>
        <end position="866"/>
    </location>
</feature>
<keyword evidence="1" id="KW-0547">Nucleotide-binding</keyword>
<dbReference type="InterPro" id="IPR050079">
    <property type="entry name" value="DEAD_box_RNA_helicase"/>
</dbReference>
<proteinExistence type="predicted"/>
<sequence>MGAWSGAFFAIVALLLSGHAAAGSVAGRGGSRSLGRSFFSSSASFSVPALSSLGEKDGLLGSSVFRLPPLPPSSVTSLLSPSAHASLSSLSGSQPPLSSLHRQRFSASTRPSAHARRRSTPGCVAPFSFVLPPALASRAYGLHSSSLRCRVSRRTFLYLRRPFPKHDLTVTSLRFSRFGEKPGTHHGHLLGAVASGAPCRATGGVFAAVPSLRPHSAAWQSSARISSSPAPPSTPVQPPGSSPRLDRWSPGPFAAAPPVPATAEETPPPPPPCPLTFAGLPLPPYLSAALASRDVQVPTGIQRAALPVGASGADLLVHSETGSGKTFAYLLSLLHWHHHANAEGAAAPAASEAVSLLYTPLDAEPRGEGAEGSRHRKKPSGRALTRRKTDLSSKKAATGGREEAEEAQSAAESYLSHAACLDAPEVANAVARASACSLIVTPTRELAVQVAHEVHSLLRTNFCLTSRESEAGRASPLQRAADAYAAARRELEAAEHAASELKTAAAATSQEGGKGAPALLARAHQAQTEAARAQDRLVKARLALAHARGEGKRPRLLLVLSEPLRTAEGTAGNAQAPRVGAEADPRDSDNAGDDGDRCREEKARARGGGQGARPEGEGEASKAVSRATEPPLFETEVKQLPAWARDKIGSSLIVVGAAQTLRHLLQRLGAVQPQTLETFLKRVKHVVFDEADRLLQPLTRYAPLKKRTLRASRPRPASLLFSSLLVAKKRFFQKRRKAATRPGASLLLSAPACLLPQAAAPGASKRKKKRESSPSPLEFLHRVFRLPPGTLSPSPHPSSMDFQIIGASATVGRPLRRQLADMLNLREALRLSSSRSSCGAAEEAETSEGDQKSVSQDEREEMERVIQDLQSRGLLTLQRDTKDERGEGEWLAAKSGAPENGKGTRLMRVVRPLRESAAAASPHEQGWPLVGLPASLEHFLHPSPRGFLATLAYETSLLLHALQPRRALILLAHRHSVVSFLLHLRRLGIEHTQLLHEAFGFLSPRLTHRLQSANEKMPSLPSSPSAVASSSRLHFHFSRRQSLAQAPRESPLSASGAAAHSVAEETGSLRSPGAFSIAEERAEEDERELERGDTALRQVRDVGHAADATRPRTLLLTSMTTARGLHFDDLDYVFLVGEIENAREYQHLAGRAGRQGRRGTVVSISDAAAQKSISSWANMLGVKFQDSRQLLVRLQEGMPTSDYLRDLRNLSSSEPEEKDFATRKQHDSENDEQCRGGKDCGQVAARGEAGGLNDVQDESAHEGSEHEDRAKGQLAMEGCLEGGEMRRTAPREERERNATGVSEADTNEGGRTESGGGSDAVGHVETPLPSSPIKTSEFGKPPGSPETLLEMVSKLSFPSFSSLVSQL</sequence>
<keyword evidence="2" id="KW-0378">Hydrolase</keyword>
<reference evidence="9 10" key="1">
    <citation type="submission" date="2017-09" db="EMBL/GenBank/DDBJ databases">
        <title>Genome sequencing of Besnoitia besnoiti strain Bb-Ger1.</title>
        <authorList>
            <person name="Schares G."/>
            <person name="Venepally P."/>
            <person name="Lorenzi H.A."/>
        </authorList>
    </citation>
    <scope>NUCLEOTIDE SEQUENCE [LARGE SCALE GENOMIC DNA]</scope>
    <source>
        <strain evidence="9 10">Bb-Ger1</strain>
    </source>
</reference>
<keyword evidence="10" id="KW-1185">Reference proteome</keyword>
<evidence type="ECO:0000256" key="6">
    <source>
        <dbReference type="SAM" id="MobiDB-lite"/>
    </source>
</evidence>
<dbReference type="SMART" id="SM00487">
    <property type="entry name" value="DEXDc"/>
    <property type="match status" value="1"/>
</dbReference>
<dbReference type="STRING" id="94643.A0A2A9MLN1"/>
<dbReference type="GO" id="GO:0003676">
    <property type="term" value="F:nucleic acid binding"/>
    <property type="evidence" value="ECO:0007669"/>
    <property type="project" value="InterPro"/>
</dbReference>
<feature type="region of interest" description="Disordered" evidence="6">
    <location>
        <begin position="220"/>
        <end position="271"/>
    </location>
</feature>
<feature type="domain" description="Helicase ATP-binding" evidence="8">
    <location>
        <begin position="294"/>
        <end position="847"/>
    </location>
</feature>
<keyword evidence="3 9" id="KW-0347">Helicase</keyword>
<feature type="coiled-coil region" evidence="5">
    <location>
        <begin position="477"/>
        <end position="550"/>
    </location>
</feature>
<keyword evidence="7" id="KW-0732">Signal</keyword>
<feature type="chain" id="PRO_5012925129" evidence="7">
    <location>
        <begin position="23"/>
        <end position="1367"/>
    </location>
</feature>
<dbReference type="InterPro" id="IPR027417">
    <property type="entry name" value="P-loop_NTPase"/>
</dbReference>
<evidence type="ECO:0000256" key="1">
    <source>
        <dbReference type="ARBA" id="ARBA00022741"/>
    </source>
</evidence>
<evidence type="ECO:0000256" key="2">
    <source>
        <dbReference type="ARBA" id="ARBA00022801"/>
    </source>
</evidence>
<dbReference type="InterPro" id="IPR011545">
    <property type="entry name" value="DEAD/DEAH_box_helicase_dom"/>
</dbReference>
<evidence type="ECO:0000313" key="9">
    <source>
        <dbReference type="EMBL" id="PFH36380.1"/>
    </source>
</evidence>
<accession>A0A2A9MLN1</accession>
<feature type="compositionally biased region" description="Basic and acidic residues" evidence="6">
    <location>
        <begin position="1283"/>
        <end position="1297"/>
    </location>
</feature>
<dbReference type="SUPFAM" id="SSF52540">
    <property type="entry name" value="P-loop containing nucleoside triphosphate hydrolases"/>
    <property type="match status" value="2"/>
</dbReference>
<gene>
    <name evidence="9" type="ORF">BESB_045720</name>
</gene>
<evidence type="ECO:0000256" key="7">
    <source>
        <dbReference type="SAM" id="SignalP"/>
    </source>
</evidence>
<dbReference type="Proteomes" id="UP000224006">
    <property type="component" value="Chromosome III"/>
</dbReference>
<evidence type="ECO:0000256" key="5">
    <source>
        <dbReference type="SAM" id="Coils"/>
    </source>
</evidence>
<feature type="signal peptide" evidence="7">
    <location>
        <begin position="1"/>
        <end position="22"/>
    </location>
</feature>
<evidence type="ECO:0000259" key="8">
    <source>
        <dbReference type="SMART" id="SM00487"/>
    </source>
</evidence>
<name>A0A2A9MLN1_BESBE</name>
<dbReference type="RefSeq" id="XP_029220389.1">
    <property type="nucleotide sequence ID" value="XM_029363023.1"/>
</dbReference>
<feature type="region of interest" description="Disordered" evidence="6">
    <location>
        <begin position="568"/>
        <end position="628"/>
    </location>
</feature>
<dbReference type="PANTHER" id="PTHR47959:SF3">
    <property type="entry name" value="ATP-DEPENDENT RNA HELICASE SRMB"/>
    <property type="match status" value="1"/>
</dbReference>
<dbReference type="EMBL" id="NWUJ01000003">
    <property type="protein sequence ID" value="PFH36380.1"/>
    <property type="molecule type" value="Genomic_DNA"/>
</dbReference>
<dbReference type="GO" id="GO:0016787">
    <property type="term" value="F:hydrolase activity"/>
    <property type="evidence" value="ECO:0007669"/>
    <property type="project" value="UniProtKB-KW"/>
</dbReference>
<feature type="region of interest" description="Disordered" evidence="6">
    <location>
        <begin position="834"/>
        <end position="899"/>
    </location>
</feature>
<evidence type="ECO:0000256" key="3">
    <source>
        <dbReference type="ARBA" id="ARBA00022806"/>
    </source>
</evidence>
<feature type="compositionally biased region" description="Pro residues" evidence="6">
    <location>
        <begin position="255"/>
        <end position="271"/>
    </location>
</feature>
<dbReference type="InterPro" id="IPR000629">
    <property type="entry name" value="RNA-helicase_DEAD-box_CS"/>
</dbReference>